<comment type="caution">
    <text evidence="3">The sequence shown here is derived from an EMBL/GenBank/DDBJ whole genome shotgun (WGS) entry which is preliminary data.</text>
</comment>
<evidence type="ECO:0000313" key="4">
    <source>
        <dbReference type="Proteomes" id="UP001596481"/>
    </source>
</evidence>
<dbReference type="PROSITE" id="PS00061">
    <property type="entry name" value="ADH_SHORT"/>
    <property type="match status" value="1"/>
</dbReference>
<keyword evidence="4" id="KW-1185">Reference proteome</keyword>
<dbReference type="EMBL" id="JBHTAA010000002">
    <property type="protein sequence ID" value="MFC7203321.1"/>
    <property type="molecule type" value="Genomic_DNA"/>
</dbReference>
<accession>A0ABD5ZDU6</accession>
<feature type="region of interest" description="Disordered" evidence="2">
    <location>
        <begin position="198"/>
        <end position="224"/>
    </location>
</feature>
<dbReference type="InterPro" id="IPR002347">
    <property type="entry name" value="SDR_fam"/>
</dbReference>
<evidence type="ECO:0000313" key="3">
    <source>
        <dbReference type="EMBL" id="MFC7203321.1"/>
    </source>
</evidence>
<evidence type="ECO:0000256" key="1">
    <source>
        <dbReference type="ARBA" id="ARBA00006484"/>
    </source>
</evidence>
<dbReference type="AlphaFoldDB" id="A0ABD5ZDU6"/>
<dbReference type="Gene3D" id="3.40.50.720">
    <property type="entry name" value="NAD(P)-binding Rossmann-like Domain"/>
    <property type="match status" value="1"/>
</dbReference>
<dbReference type="PRINTS" id="PR00081">
    <property type="entry name" value="GDHRDH"/>
</dbReference>
<dbReference type="InterPro" id="IPR020904">
    <property type="entry name" value="Sc_DH/Rdtase_CS"/>
</dbReference>
<name>A0ABD5ZDU6_9EURY</name>
<keyword evidence="3" id="KW-0560">Oxidoreductase</keyword>
<dbReference type="PRINTS" id="PR00080">
    <property type="entry name" value="SDRFAMILY"/>
</dbReference>
<dbReference type="RefSeq" id="WP_390222660.1">
    <property type="nucleotide sequence ID" value="NZ_JBHTAA010000002.1"/>
</dbReference>
<gene>
    <name evidence="3" type="ORF">ACFQJC_07320</name>
</gene>
<dbReference type="InterPro" id="IPR050259">
    <property type="entry name" value="SDR"/>
</dbReference>
<dbReference type="SUPFAM" id="SSF51735">
    <property type="entry name" value="NAD(P)-binding Rossmann-fold domains"/>
    <property type="match status" value="1"/>
</dbReference>
<proteinExistence type="inferred from homology"/>
<dbReference type="EC" id="1.1.1.-" evidence="3"/>
<dbReference type="Pfam" id="PF13561">
    <property type="entry name" value="adh_short_C2"/>
    <property type="match status" value="1"/>
</dbReference>
<dbReference type="FunFam" id="3.40.50.720:FF:000084">
    <property type="entry name" value="Short-chain dehydrogenase reductase"/>
    <property type="match status" value="1"/>
</dbReference>
<evidence type="ECO:0000256" key="2">
    <source>
        <dbReference type="SAM" id="MobiDB-lite"/>
    </source>
</evidence>
<comment type="similarity">
    <text evidence="1">Belongs to the short-chain dehydrogenases/reductases (SDR) family.</text>
</comment>
<sequence length="259" mass="27525">MSLAERTALITGASSGIGRGIARELAAAGANIVVADIRESPKQGEYYQTDVHVPTADLVEQEFGVDATFVETNVKNESDIELAVQTAVEEFGGLDVLVNNVGTQVLGGTQEITAEDWHHVVDVNLTSYFLAAKYAIPHLVESEHGRIVNISSVNAYMGGGGPPYSATKAGIVNLTRDLALEVAEAGVTVNAVLPGVVKTPMQDQNDEQTRQRQAEKTPLPRVGDPEDVGKVVRFFASEEAEWVTGAELLVDGGYSIGGY</sequence>
<protein>
    <submittedName>
        <fullName evidence="3">SDR family NAD(P)-dependent oxidoreductase</fullName>
        <ecNumber evidence="3">1.1.1.-</ecNumber>
    </submittedName>
</protein>
<dbReference type="InterPro" id="IPR036291">
    <property type="entry name" value="NAD(P)-bd_dom_sf"/>
</dbReference>
<dbReference type="GO" id="GO:0016491">
    <property type="term" value="F:oxidoreductase activity"/>
    <property type="evidence" value="ECO:0007669"/>
    <property type="project" value="UniProtKB-KW"/>
</dbReference>
<dbReference type="PANTHER" id="PTHR42879:SF2">
    <property type="entry name" value="3-OXOACYL-[ACYL-CARRIER-PROTEIN] REDUCTASE FABG"/>
    <property type="match status" value="1"/>
</dbReference>
<dbReference type="GO" id="GO:0032787">
    <property type="term" value="P:monocarboxylic acid metabolic process"/>
    <property type="evidence" value="ECO:0007669"/>
    <property type="project" value="UniProtKB-ARBA"/>
</dbReference>
<dbReference type="Proteomes" id="UP001596481">
    <property type="component" value="Unassembled WGS sequence"/>
</dbReference>
<organism evidence="3 4">
    <name type="scientific">Haloferax namakaokahaiae</name>
    <dbReference type="NCBI Taxonomy" id="1748331"/>
    <lineage>
        <taxon>Archaea</taxon>
        <taxon>Methanobacteriati</taxon>
        <taxon>Methanobacteriota</taxon>
        <taxon>Stenosarchaea group</taxon>
        <taxon>Halobacteria</taxon>
        <taxon>Halobacteriales</taxon>
        <taxon>Haloferacaceae</taxon>
        <taxon>Haloferax</taxon>
    </lineage>
</organism>
<reference evidence="3 4" key="1">
    <citation type="journal article" date="2019" name="Int. J. Syst. Evol. Microbiol.">
        <title>The Global Catalogue of Microorganisms (GCM) 10K type strain sequencing project: providing services to taxonomists for standard genome sequencing and annotation.</title>
        <authorList>
            <consortium name="The Broad Institute Genomics Platform"/>
            <consortium name="The Broad Institute Genome Sequencing Center for Infectious Disease"/>
            <person name="Wu L."/>
            <person name="Ma J."/>
        </authorList>
    </citation>
    <scope>NUCLEOTIDE SEQUENCE [LARGE SCALE GENOMIC DNA]</scope>
    <source>
        <strain evidence="3 4">DSM 29988</strain>
    </source>
</reference>
<dbReference type="NCBIfam" id="NF005559">
    <property type="entry name" value="PRK07231.1"/>
    <property type="match status" value="1"/>
</dbReference>
<dbReference type="CDD" id="cd05233">
    <property type="entry name" value="SDR_c"/>
    <property type="match status" value="1"/>
</dbReference>
<dbReference type="PANTHER" id="PTHR42879">
    <property type="entry name" value="3-OXOACYL-(ACYL-CARRIER-PROTEIN) REDUCTASE"/>
    <property type="match status" value="1"/>
</dbReference>